<feature type="region of interest" description="Disordered" evidence="1">
    <location>
        <begin position="24"/>
        <end position="65"/>
    </location>
</feature>
<feature type="compositionally biased region" description="Polar residues" evidence="1">
    <location>
        <begin position="40"/>
        <end position="53"/>
    </location>
</feature>
<keyword evidence="2" id="KW-0472">Membrane</keyword>
<evidence type="ECO:0000256" key="1">
    <source>
        <dbReference type="SAM" id="MobiDB-lite"/>
    </source>
</evidence>
<reference evidence="3" key="1">
    <citation type="journal article" date="2021" name="New Phytol.">
        <title>Evolutionary innovations through gain and loss of genes in the ectomycorrhizal Boletales.</title>
        <authorList>
            <person name="Wu G."/>
            <person name="Miyauchi S."/>
            <person name="Morin E."/>
            <person name="Kuo A."/>
            <person name="Drula E."/>
            <person name="Varga T."/>
            <person name="Kohler A."/>
            <person name="Feng B."/>
            <person name="Cao Y."/>
            <person name="Lipzen A."/>
            <person name="Daum C."/>
            <person name="Hundley H."/>
            <person name="Pangilinan J."/>
            <person name="Johnson J."/>
            <person name="Barry K."/>
            <person name="LaButti K."/>
            <person name="Ng V."/>
            <person name="Ahrendt S."/>
            <person name="Min B."/>
            <person name="Choi I.G."/>
            <person name="Park H."/>
            <person name="Plett J.M."/>
            <person name="Magnuson J."/>
            <person name="Spatafora J.W."/>
            <person name="Nagy L.G."/>
            <person name="Henrissat B."/>
            <person name="Grigoriev I.V."/>
            <person name="Yang Z.L."/>
            <person name="Xu J."/>
            <person name="Martin F.M."/>
        </authorList>
    </citation>
    <scope>NUCLEOTIDE SEQUENCE</scope>
    <source>
        <strain evidence="3">KKN 215</strain>
    </source>
</reference>
<keyword evidence="4" id="KW-1185">Reference proteome</keyword>
<feature type="compositionally biased region" description="Basic and acidic residues" evidence="1">
    <location>
        <begin position="29"/>
        <end position="38"/>
    </location>
</feature>
<feature type="region of interest" description="Disordered" evidence="1">
    <location>
        <begin position="153"/>
        <end position="181"/>
    </location>
</feature>
<organism evidence="3 4">
    <name type="scientific">Cristinia sonorae</name>
    <dbReference type="NCBI Taxonomy" id="1940300"/>
    <lineage>
        <taxon>Eukaryota</taxon>
        <taxon>Fungi</taxon>
        <taxon>Dikarya</taxon>
        <taxon>Basidiomycota</taxon>
        <taxon>Agaricomycotina</taxon>
        <taxon>Agaricomycetes</taxon>
        <taxon>Agaricomycetidae</taxon>
        <taxon>Agaricales</taxon>
        <taxon>Pleurotineae</taxon>
        <taxon>Stephanosporaceae</taxon>
        <taxon>Cristinia</taxon>
    </lineage>
</organism>
<sequence>MPTSNTLLLDTISPLTTAQNLYPPTDLFNGRRDSEDFCGRSSNQSIKPCKTSSETGPHPHPTETPKLTFSIHDVSTFALTISKPSPPHTTPATILSGLRSLNYTNSNPVMTSISPNITQGVDSKVISYSTQHNSNGATGYSQPSTPTAIHYPGPSRTPPDYGSNAVPRVSSTAEPNAGAAPPPVFGSRHHPHTGAIVGGILGALVLIILVLFFLCRCKRRSKSSSMAPSTAYLRSLRSSGISSRRWWFKAVSPRPHSAASTAALMTPFGPPVASSGPPRNLDLEASCDVTPHEMLEKCRDVAGAIDRHNRVMEALEKRFMGNRGSDTSQASNALSRLTVDDLPVYEPMRTSATSDARRIQPHSPLTF</sequence>
<name>A0A8K0UPX4_9AGAR</name>
<keyword evidence="2" id="KW-0812">Transmembrane</keyword>
<evidence type="ECO:0000313" key="3">
    <source>
        <dbReference type="EMBL" id="KAH8100838.1"/>
    </source>
</evidence>
<evidence type="ECO:0000256" key="2">
    <source>
        <dbReference type="SAM" id="Phobius"/>
    </source>
</evidence>
<dbReference type="AlphaFoldDB" id="A0A8K0UPX4"/>
<proteinExistence type="predicted"/>
<feature type="transmembrane region" description="Helical" evidence="2">
    <location>
        <begin position="195"/>
        <end position="215"/>
    </location>
</feature>
<dbReference type="Proteomes" id="UP000813824">
    <property type="component" value="Unassembled WGS sequence"/>
</dbReference>
<comment type="caution">
    <text evidence="3">The sequence shown here is derived from an EMBL/GenBank/DDBJ whole genome shotgun (WGS) entry which is preliminary data.</text>
</comment>
<accession>A0A8K0UPX4</accession>
<keyword evidence="2" id="KW-1133">Transmembrane helix</keyword>
<dbReference type="EMBL" id="JAEVFJ010000014">
    <property type="protein sequence ID" value="KAH8100838.1"/>
    <property type="molecule type" value="Genomic_DNA"/>
</dbReference>
<gene>
    <name evidence="3" type="ORF">BXZ70DRAFT_130968</name>
</gene>
<evidence type="ECO:0000313" key="4">
    <source>
        <dbReference type="Proteomes" id="UP000813824"/>
    </source>
</evidence>
<protein>
    <submittedName>
        <fullName evidence="3">Uncharacterized protein</fullName>
    </submittedName>
</protein>